<dbReference type="GO" id="GO:0005762">
    <property type="term" value="C:mitochondrial large ribosomal subunit"/>
    <property type="evidence" value="ECO:0007669"/>
    <property type="project" value="TreeGrafter"/>
</dbReference>
<dbReference type="STRING" id="2020962.A0A2N1JAR8"/>
<dbReference type="GO" id="GO:0070180">
    <property type="term" value="F:large ribosomal subunit rRNA binding"/>
    <property type="evidence" value="ECO:0007669"/>
    <property type="project" value="TreeGrafter"/>
</dbReference>
<accession>A0A2N1JAR8</accession>
<dbReference type="Pfam" id="PF00298">
    <property type="entry name" value="Ribosomal_L11"/>
    <property type="match status" value="1"/>
</dbReference>
<dbReference type="Gene3D" id="1.10.10.250">
    <property type="entry name" value="Ribosomal protein L11, C-terminal domain"/>
    <property type="match status" value="1"/>
</dbReference>
<dbReference type="OrthoDB" id="1091498at2759"/>
<name>A0A2N1JAR8_9BASI</name>
<reference evidence="9 10" key="1">
    <citation type="submission" date="2017-10" db="EMBL/GenBank/DDBJ databases">
        <title>A novel species of cold-tolerant Malassezia isolated from bats.</title>
        <authorList>
            <person name="Lorch J.M."/>
            <person name="Palmer J.M."/>
            <person name="Vanderwolf K.J."/>
            <person name="Schmidt K.Z."/>
            <person name="Verant M.L."/>
            <person name="Weller T.J."/>
            <person name="Blehert D.S."/>
        </authorList>
    </citation>
    <scope>NUCLEOTIDE SEQUENCE [LARGE SCALE GENOMIC DNA]</scope>
    <source>
        <strain evidence="9 10">NWHC:44797-103</strain>
    </source>
</reference>
<dbReference type="CDD" id="cd00349">
    <property type="entry name" value="Ribosomal_L11"/>
    <property type="match status" value="1"/>
</dbReference>
<dbReference type="InterPro" id="IPR020784">
    <property type="entry name" value="Ribosomal_uL11_N"/>
</dbReference>
<dbReference type="InterPro" id="IPR036769">
    <property type="entry name" value="Ribosomal_uL11_C_sf"/>
</dbReference>
<protein>
    <recommendedName>
        <fullName evidence="4">Large ribosomal subunit protein uL11m</fullName>
    </recommendedName>
</protein>
<dbReference type="HAMAP" id="MF_00736">
    <property type="entry name" value="Ribosomal_uL11"/>
    <property type="match status" value="1"/>
</dbReference>
<keyword evidence="2 5" id="KW-0689">Ribosomal protein</keyword>
<dbReference type="PANTHER" id="PTHR11661">
    <property type="entry name" value="60S RIBOSOMAL PROTEIN L12"/>
    <property type="match status" value="1"/>
</dbReference>
<dbReference type="GO" id="GO:0003735">
    <property type="term" value="F:structural constituent of ribosome"/>
    <property type="evidence" value="ECO:0007669"/>
    <property type="project" value="InterPro"/>
</dbReference>
<evidence type="ECO:0000313" key="9">
    <source>
        <dbReference type="EMBL" id="PKI83650.1"/>
    </source>
</evidence>
<dbReference type="InterPro" id="IPR000911">
    <property type="entry name" value="Ribosomal_uL11"/>
</dbReference>
<keyword evidence="6" id="KW-0732">Signal</keyword>
<evidence type="ECO:0000256" key="5">
    <source>
        <dbReference type="RuleBase" id="RU003978"/>
    </source>
</evidence>
<evidence type="ECO:0000256" key="1">
    <source>
        <dbReference type="ARBA" id="ARBA00010537"/>
    </source>
</evidence>
<dbReference type="AlphaFoldDB" id="A0A2N1JAR8"/>
<dbReference type="PANTHER" id="PTHR11661:SF1">
    <property type="entry name" value="LARGE RIBOSOMAL SUBUNIT PROTEIN UL11M"/>
    <property type="match status" value="1"/>
</dbReference>
<dbReference type="InterPro" id="IPR036796">
    <property type="entry name" value="Ribosomal_uL11_N_sf"/>
</dbReference>
<feature type="signal peptide" evidence="6">
    <location>
        <begin position="1"/>
        <end position="25"/>
    </location>
</feature>
<feature type="domain" description="Large ribosomal subunit protein uL11 N-terminal" evidence="8">
    <location>
        <begin position="14"/>
        <end position="72"/>
    </location>
</feature>
<feature type="domain" description="Large ribosomal subunit protein uL11 C-terminal" evidence="7">
    <location>
        <begin position="78"/>
        <end position="144"/>
    </location>
</feature>
<evidence type="ECO:0000256" key="3">
    <source>
        <dbReference type="ARBA" id="ARBA00023274"/>
    </source>
</evidence>
<evidence type="ECO:0000313" key="10">
    <source>
        <dbReference type="Proteomes" id="UP000232875"/>
    </source>
</evidence>
<dbReference type="GO" id="GO:0006412">
    <property type="term" value="P:translation"/>
    <property type="evidence" value="ECO:0007669"/>
    <property type="project" value="InterPro"/>
</dbReference>
<dbReference type="SUPFAM" id="SSF46906">
    <property type="entry name" value="Ribosomal protein L11, C-terminal domain"/>
    <property type="match status" value="1"/>
</dbReference>
<feature type="chain" id="PRO_5014683962" description="Large ribosomal subunit protein uL11m" evidence="6">
    <location>
        <begin position="26"/>
        <end position="146"/>
    </location>
</feature>
<evidence type="ECO:0000256" key="4">
    <source>
        <dbReference type="ARBA" id="ARBA00040104"/>
    </source>
</evidence>
<dbReference type="Pfam" id="PF03946">
    <property type="entry name" value="Ribosomal_L11_N"/>
    <property type="match status" value="1"/>
</dbReference>
<dbReference type="SMART" id="SM00649">
    <property type="entry name" value="RL11"/>
    <property type="match status" value="1"/>
</dbReference>
<sequence>MSKAGGKQLIATLVKLMVPAGTASAQPPVGPALGAKGVKAIDFAKEFNARTADLEPGLLTPTVVTVNPDRSFSFTTMTPPTSLLLKRAANITTGARKPGAEVTGTISIKQVYEIAKIKIKDVDVNEKEMCKVVAGSARSLGLRIVR</sequence>
<dbReference type="EMBL" id="KZ454991">
    <property type="protein sequence ID" value="PKI83650.1"/>
    <property type="molecule type" value="Genomic_DNA"/>
</dbReference>
<dbReference type="SUPFAM" id="SSF54747">
    <property type="entry name" value="Ribosomal L11/L12e N-terminal domain"/>
    <property type="match status" value="1"/>
</dbReference>
<dbReference type="FunFam" id="1.10.10.250:FF:000003">
    <property type="entry name" value="Mitochondrial ribosomal protein L11"/>
    <property type="match status" value="1"/>
</dbReference>
<keyword evidence="10" id="KW-1185">Reference proteome</keyword>
<dbReference type="Proteomes" id="UP000232875">
    <property type="component" value="Unassembled WGS sequence"/>
</dbReference>
<gene>
    <name evidence="9" type="ORF">MVES_002615</name>
</gene>
<evidence type="ECO:0000259" key="7">
    <source>
        <dbReference type="Pfam" id="PF00298"/>
    </source>
</evidence>
<dbReference type="InterPro" id="IPR020783">
    <property type="entry name" value="Ribosomal_uL11_C"/>
</dbReference>
<organism evidence="9 10">
    <name type="scientific">Malassezia vespertilionis</name>
    <dbReference type="NCBI Taxonomy" id="2020962"/>
    <lineage>
        <taxon>Eukaryota</taxon>
        <taxon>Fungi</taxon>
        <taxon>Dikarya</taxon>
        <taxon>Basidiomycota</taxon>
        <taxon>Ustilaginomycotina</taxon>
        <taxon>Malasseziomycetes</taxon>
        <taxon>Malasseziales</taxon>
        <taxon>Malasseziaceae</taxon>
        <taxon>Malassezia</taxon>
    </lineage>
</organism>
<proteinExistence type="inferred from homology"/>
<keyword evidence="3 5" id="KW-0687">Ribonucleoprotein</keyword>
<evidence type="ECO:0000259" key="8">
    <source>
        <dbReference type="Pfam" id="PF03946"/>
    </source>
</evidence>
<evidence type="ECO:0000256" key="2">
    <source>
        <dbReference type="ARBA" id="ARBA00022980"/>
    </source>
</evidence>
<evidence type="ECO:0000256" key="6">
    <source>
        <dbReference type="SAM" id="SignalP"/>
    </source>
</evidence>
<dbReference type="InterPro" id="IPR006519">
    <property type="entry name" value="Ribosomal_uL11_bac-typ"/>
</dbReference>
<comment type="similarity">
    <text evidence="1 5">Belongs to the universal ribosomal protein uL11 family.</text>
</comment>
<dbReference type="NCBIfam" id="TIGR01632">
    <property type="entry name" value="L11_bact"/>
    <property type="match status" value="1"/>
</dbReference>
<dbReference type="Gene3D" id="3.30.1550.10">
    <property type="entry name" value="Ribosomal protein L11/L12, N-terminal domain"/>
    <property type="match status" value="1"/>
</dbReference>